<dbReference type="eggNOG" id="arCOG04402">
    <property type="taxonomic scope" value="Archaea"/>
</dbReference>
<dbReference type="HOGENOM" id="CLU_025854_1_1_2"/>
<name>A0A075LXN0_9EURY</name>
<organism evidence="2 3">
    <name type="scientific">Palaeococcus pacificus DY20341</name>
    <dbReference type="NCBI Taxonomy" id="1343739"/>
    <lineage>
        <taxon>Archaea</taxon>
        <taxon>Methanobacteriati</taxon>
        <taxon>Methanobacteriota</taxon>
        <taxon>Thermococci</taxon>
        <taxon>Thermococcales</taxon>
        <taxon>Thermococcaceae</taxon>
        <taxon>Palaeococcus</taxon>
    </lineage>
</organism>
<dbReference type="Pfam" id="PF01739">
    <property type="entry name" value="CheR"/>
    <property type="match status" value="1"/>
</dbReference>
<dbReference type="InterPro" id="IPR050903">
    <property type="entry name" value="Bact_Chemotaxis_MeTrfase"/>
</dbReference>
<dbReference type="CDD" id="cd02440">
    <property type="entry name" value="AdoMet_MTases"/>
    <property type="match status" value="1"/>
</dbReference>
<proteinExistence type="predicted"/>
<feature type="domain" description="CheR-type methyltransferase" evidence="1">
    <location>
        <begin position="18"/>
        <end position="271"/>
    </location>
</feature>
<dbReference type="AlphaFoldDB" id="A0A075LXN0"/>
<keyword evidence="3" id="KW-1185">Reference proteome</keyword>
<dbReference type="Gene3D" id="3.40.50.150">
    <property type="entry name" value="Vaccinia Virus protein VP39"/>
    <property type="match status" value="1"/>
</dbReference>
<dbReference type="OrthoDB" id="10657at2157"/>
<dbReference type="PANTHER" id="PTHR24422">
    <property type="entry name" value="CHEMOTAXIS PROTEIN METHYLTRANSFERASE"/>
    <property type="match status" value="1"/>
</dbReference>
<protein>
    <recommendedName>
        <fullName evidence="1">CheR-type methyltransferase domain-containing protein</fullName>
    </recommendedName>
</protein>
<accession>A0A075LXN0</accession>
<dbReference type="SUPFAM" id="SSF47757">
    <property type="entry name" value="Chemotaxis receptor methyltransferase CheR, N-terminal domain"/>
    <property type="match status" value="1"/>
</dbReference>
<dbReference type="SMART" id="SM00138">
    <property type="entry name" value="MeTrc"/>
    <property type="match status" value="1"/>
</dbReference>
<dbReference type="InterPro" id="IPR022642">
    <property type="entry name" value="CheR_C"/>
</dbReference>
<reference evidence="2 3" key="2">
    <citation type="journal article" date="2015" name="Genome Announc.">
        <title>Complete Genome Sequence of Hyperthermophilic Piezophilic Archaeon Palaeococcus pacificus DY20341T, Isolated from Deep-Sea Hydrothermal Sediments.</title>
        <authorList>
            <person name="Zeng X."/>
            <person name="Jebbar M."/>
            <person name="Shao Z."/>
        </authorList>
    </citation>
    <scope>NUCLEOTIDE SEQUENCE [LARGE SCALE GENOMIC DNA]</scope>
    <source>
        <strain evidence="2 3">DY20341</strain>
    </source>
</reference>
<dbReference type="KEGG" id="ppac:PAP_04535"/>
<dbReference type="SUPFAM" id="SSF53335">
    <property type="entry name" value="S-adenosyl-L-methionine-dependent methyltransferases"/>
    <property type="match status" value="1"/>
</dbReference>
<dbReference type="EMBL" id="CP006019">
    <property type="protein sequence ID" value="AIF69318.1"/>
    <property type="molecule type" value="Genomic_DNA"/>
</dbReference>
<evidence type="ECO:0000259" key="1">
    <source>
        <dbReference type="PROSITE" id="PS50123"/>
    </source>
</evidence>
<dbReference type="PANTHER" id="PTHR24422:SF10">
    <property type="entry name" value="CHEMOTAXIS PROTEIN METHYLTRANSFERASE 2"/>
    <property type="match status" value="1"/>
</dbReference>
<dbReference type="InterPro" id="IPR029063">
    <property type="entry name" value="SAM-dependent_MTases_sf"/>
</dbReference>
<gene>
    <name evidence="2" type="ORF">PAP_04535</name>
</gene>
<dbReference type="Proteomes" id="UP000027981">
    <property type="component" value="Chromosome"/>
</dbReference>
<sequence>MQINNGYQLIKKELSKYLNLEDNAYKETYLLRRISVRARKLGFSNNLLDYYQFLKKNKEEIEELLLTITINTSEFFRDPILWKTLQNKIFPELIKNKQKSGSNSIRIWSAACSYGQEPYSIAMTLYETLGPDLKGFKISILATDIDTQALANAIAGTYPENALDKIPAKLREKYFIQEKNRYKVKNSLKQLVKFKTFNLLSFPYPKGFDIIFLRNVLIYMTRQSQEKIFKNIYRSLQEDGYLILGTTESILGESSRLFKIYNLKARIYKKNLELVRYG</sequence>
<dbReference type="InterPro" id="IPR000780">
    <property type="entry name" value="CheR_MeTrfase"/>
</dbReference>
<dbReference type="PRINTS" id="PR00996">
    <property type="entry name" value="CHERMTFRASE"/>
</dbReference>
<dbReference type="RefSeq" id="WP_048164886.1">
    <property type="nucleotide sequence ID" value="NZ_CP006019.1"/>
</dbReference>
<evidence type="ECO:0000313" key="2">
    <source>
        <dbReference type="EMBL" id="AIF69318.1"/>
    </source>
</evidence>
<reference evidence="3" key="1">
    <citation type="submission" date="2013-06" db="EMBL/GenBank/DDBJ databases">
        <title>Complete Genome Sequence of Hyperthermophilic Palaeococcus pacificus DY20341T, Isolated from a Deep-Sea Hydrothermal Sediments.</title>
        <authorList>
            <person name="Zeng X."/>
            <person name="Shao Z."/>
        </authorList>
    </citation>
    <scope>NUCLEOTIDE SEQUENCE [LARGE SCALE GENOMIC DNA]</scope>
    <source>
        <strain evidence="3">DY20341</strain>
    </source>
</reference>
<dbReference type="STRING" id="1343739.PAP_04535"/>
<dbReference type="PROSITE" id="PS50123">
    <property type="entry name" value="CHER"/>
    <property type="match status" value="1"/>
</dbReference>
<evidence type="ECO:0000313" key="3">
    <source>
        <dbReference type="Proteomes" id="UP000027981"/>
    </source>
</evidence>
<dbReference type="GO" id="GO:0008757">
    <property type="term" value="F:S-adenosylmethionine-dependent methyltransferase activity"/>
    <property type="evidence" value="ECO:0007669"/>
    <property type="project" value="InterPro"/>
</dbReference>
<dbReference type="GeneID" id="24842032"/>